<dbReference type="EMBL" id="JBHTKA010000008">
    <property type="protein sequence ID" value="MFD1002104.1"/>
    <property type="molecule type" value="Genomic_DNA"/>
</dbReference>
<accession>A0ABW3K7J1</accession>
<evidence type="ECO:0000313" key="2">
    <source>
        <dbReference type="Proteomes" id="UP001597112"/>
    </source>
</evidence>
<organism evidence="1 2">
    <name type="scientific">Ohtaekwangia kribbensis</name>
    <dbReference type="NCBI Taxonomy" id="688913"/>
    <lineage>
        <taxon>Bacteria</taxon>
        <taxon>Pseudomonadati</taxon>
        <taxon>Bacteroidota</taxon>
        <taxon>Cytophagia</taxon>
        <taxon>Cytophagales</taxon>
        <taxon>Fulvivirgaceae</taxon>
        <taxon>Ohtaekwangia</taxon>
    </lineage>
</organism>
<name>A0ABW3K7J1_9BACT</name>
<evidence type="ECO:0000313" key="1">
    <source>
        <dbReference type="EMBL" id="MFD1002104.1"/>
    </source>
</evidence>
<dbReference type="InterPro" id="IPR029068">
    <property type="entry name" value="Glyas_Bleomycin-R_OHBP_Dase"/>
</dbReference>
<comment type="caution">
    <text evidence="1">The sequence shown here is derived from an EMBL/GenBank/DDBJ whole genome shotgun (WGS) entry which is preliminary data.</text>
</comment>
<dbReference type="RefSeq" id="WP_377582889.1">
    <property type="nucleotide sequence ID" value="NZ_JBHTKA010000008.1"/>
</dbReference>
<dbReference type="Gene3D" id="3.10.180.10">
    <property type="entry name" value="2,3-Dihydroxybiphenyl 1,2-Dioxygenase, domain 1"/>
    <property type="match status" value="1"/>
</dbReference>
<proteinExistence type="predicted"/>
<keyword evidence="2" id="KW-1185">Reference proteome</keyword>
<evidence type="ECO:0008006" key="3">
    <source>
        <dbReference type="Google" id="ProtNLM"/>
    </source>
</evidence>
<dbReference type="Proteomes" id="UP001597112">
    <property type="component" value="Unassembled WGS sequence"/>
</dbReference>
<sequence length="236" mass="26816">MQASNSSEWITIPILPCVSIEETLHFWQALGFEITYKQTHPYQYGVVERGGHQLHFGRLKGMDAANNFYTGCLIAVPNAGDVYYEITQLLKQHIGRVPHAGIPSVSRMKPNTTRFTLTDVSGNAIIFVSRSEQDQETWEKAENKNQSKLHRAIAIAIRFRDYKNDDEAAIKTLDAALKRINNENSIDIAEALIMRIELAERAADAAKITECKLLLTKLNLLERDLVRLKQKHRTLE</sequence>
<dbReference type="SUPFAM" id="SSF54593">
    <property type="entry name" value="Glyoxalase/Bleomycin resistance protein/Dihydroxybiphenyl dioxygenase"/>
    <property type="match status" value="1"/>
</dbReference>
<protein>
    <recommendedName>
        <fullName evidence="3">Glyoxalase</fullName>
    </recommendedName>
</protein>
<gene>
    <name evidence="1" type="ORF">ACFQ21_22455</name>
</gene>
<reference evidence="2" key="1">
    <citation type="journal article" date="2019" name="Int. J. Syst. Evol. Microbiol.">
        <title>The Global Catalogue of Microorganisms (GCM) 10K type strain sequencing project: providing services to taxonomists for standard genome sequencing and annotation.</title>
        <authorList>
            <consortium name="The Broad Institute Genomics Platform"/>
            <consortium name="The Broad Institute Genome Sequencing Center for Infectious Disease"/>
            <person name="Wu L."/>
            <person name="Ma J."/>
        </authorList>
    </citation>
    <scope>NUCLEOTIDE SEQUENCE [LARGE SCALE GENOMIC DNA]</scope>
    <source>
        <strain evidence="2">CCUG 58938</strain>
    </source>
</reference>